<evidence type="ECO:0000313" key="2">
    <source>
        <dbReference type="EMBL" id="CAI9117063.1"/>
    </source>
</evidence>
<evidence type="ECO:0000256" key="1">
    <source>
        <dbReference type="SAM" id="Coils"/>
    </source>
</evidence>
<sequence>MAAGGLNFIALRNMQDSVNDLLHSPGIKTATVHREKKKFVHEISEASLKMVETCGNTRDVLLLVKDHLHDLKSTFRRVSVGPATTDMTTAAADGTGNKFSGYTSERKKLKKAMLRRLNSLKMMKSINNNGSSTTNVSSSHDLVVVINVLREVRMATMAIVESLMSLMSMPLSPETVNRSPAKKKKSSRGFFELSKFSRVNSLSYWENCDRTTLQVASQRLAAVEIDVEDLEEELDCSNGAWTLIYGCQWGSRVEFPE</sequence>
<dbReference type="PANTHER" id="PTHR33070:SF7">
    <property type="entry name" value="RX N-TERMINAL DOMAIN-CONTAINING PROTEIN"/>
    <property type="match status" value="1"/>
</dbReference>
<dbReference type="Pfam" id="PF03087">
    <property type="entry name" value="BPS1"/>
    <property type="match status" value="1"/>
</dbReference>
<feature type="coiled-coil region" evidence="1">
    <location>
        <begin position="213"/>
        <end position="240"/>
    </location>
</feature>
<name>A0AAV1EBG3_OLDCO</name>
<accession>A0AAV1EBG3</accession>
<evidence type="ECO:0000313" key="3">
    <source>
        <dbReference type="Proteomes" id="UP001161247"/>
    </source>
</evidence>
<dbReference type="EMBL" id="OX459125">
    <property type="protein sequence ID" value="CAI9117063.1"/>
    <property type="molecule type" value="Genomic_DNA"/>
</dbReference>
<dbReference type="GO" id="GO:0048364">
    <property type="term" value="P:root development"/>
    <property type="evidence" value="ECO:0007669"/>
    <property type="project" value="InterPro"/>
</dbReference>
<dbReference type="Proteomes" id="UP001161247">
    <property type="component" value="Chromosome 8"/>
</dbReference>
<dbReference type="InterPro" id="IPR004320">
    <property type="entry name" value="BPS1_pln"/>
</dbReference>
<proteinExistence type="predicted"/>
<protein>
    <submittedName>
        <fullName evidence="2">OLC1v1018387C1</fullName>
    </submittedName>
</protein>
<keyword evidence="1" id="KW-0175">Coiled coil</keyword>
<reference evidence="2" key="1">
    <citation type="submission" date="2023-03" db="EMBL/GenBank/DDBJ databases">
        <authorList>
            <person name="Julca I."/>
        </authorList>
    </citation>
    <scope>NUCLEOTIDE SEQUENCE</scope>
</reference>
<dbReference type="AlphaFoldDB" id="A0AAV1EBG3"/>
<dbReference type="PANTHER" id="PTHR33070">
    <property type="entry name" value="OS06G0725500 PROTEIN"/>
    <property type="match status" value="1"/>
</dbReference>
<keyword evidence="3" id="KW-1185">Reference proteome</keyword>
<organism evidence="2 3">
    <name type="scientific">Oldenlandia corymbosa var. corymbosa</name>
    <dbReference type="NCBI Taxonomy" id="529605"/>
    <lineage>
        <taxon>Eukaryota</taxon>
        <taxon>Viridiplantae</taxon>
        <taxon>Streptophyta</taxon>
        <taxon>Embryophyta</taxon>
        <taxon>Tracheophyta</taxon>
        <taxon>Spermatophyta</taxon>
        <taxon>Magnoliopsida</taxon>
        <taxon>eudicotyledons</taxon>
        <taxon>Gunneridae</taxon>
        <taxon>Pentapetalae</taxon>
        <taxon>asterids</taxon>
        <taxon>lamiids</taxon>
        <taxon>Gentianales</taxon>
        <taxon>Rubiaceae</taxon>
        <taxon>Rubioideae</taxon>
        <taxon>Spermacoceae</taxon>
        <taxon>Hedyotis-Oldenlandia complex</taxon>
        <taxon>Oldenlandia</taxon>
    </lineage>
</organism>
<gene>
    <name evidence="2" type="ORF">OLC1_LOCUS23188</name>
</gene>
<dbReference type="GO" id="GO:0048367">
    <property type="term" value="P:shoot system development"/>
    <property type="evidence" value="ECO:0007669"/>
    <property type="project" value="InterPro"/>
</dbReference>